<dbReference type="GeneID" id="110070363"/>
<dbReference type="RefSeq" id="XP_072836069.1">
    <property type="nucleotide sequence ID" value="XM_072979968.1"/>
</dbReference>
<proteinExistence type="predicted"/>
<evidence type="ECO:0000313" key="3">
    <source>
        <dbReference type="RefSeq" id="XP_072836069.1"/>
    </source>
</evidence>
<name>A0ABM5ESD2_9SAUR</name>
<keyword evidence="2" id="KW-1185">Reference proteome</keyword>
<gene>
    <name evidence="3" type="primary">LOC110070363</name>
</gene>
<organism evidence="2 3">
    <name type="scientific">Pogona vitticeps</name>
    <name type="common">central bearded dragon</name>
    <dbReference type="NCBI Taxonomy" id="103695"/>
    <lineage>
        <taxon>Eukaryota</taxon>
        <taxon>Metazoa</taxon>
        <taxon>Chordata</taxon>
        <taxon>Craniata</taxon>
        <taxon>Vertebrata</taxon>
        <taxon>Euteleostomi</taxon>
        <taxon>Lepidosauria</taxon>
        <taxon>Squamata</taxon>
        <taxon>Bifurcata</taxon>
        <taxon>Unidentata</taxon>
        <taxon>Episquamata</taxon>
        <taxon>Toxicofera</taxon>
        <taxon>Iguania</taxon>
        <taxon>Acrodonta</taxon>
        <taxon>Agamidae</taxon>
        <taxon>Amphibolurinae</taxon>
        <taxon>Pogona</taxon>
    </lineage>
</organism>
<evidence type="ECO:0000256" key="1">
    <source>
        <dbReference type="SAM" id="Coils"/>
    </source>
</evidence>
<evidence type="ECO:0000313" key="2">
    <source>
        <dbReference type="Proteomes" id="UP001652642"/>
    </source>
</evidence>
<feature type="coiled-coil region" evidence="1">
    <location>
        <begin position="20"/>
        <end position="102"/>
    </location>
</feature>
<dbReference type="Proteomes" id="UP001652642">
    <property type="component" value="Chromosome 9"/>
</dbReference>
<keyword evidence="1" id="KW-0175">Coiled coil</keyword>
<accession>A0ABM5ESD2</accession>
<sequence length="249" mass="27911">MLQVKALVQVITSTFKNTLNEDEQADIKQAVEQLEEIIKKLDSDAESDSKVEWEQLQTVLQNLQSSLKEIEKTASDDAKVDLQILENIIDKLLQKMHAKTEKTEGTLSEKLQETLHEIKSGIDNIKSKVPEAAHTVVNTAKSLVDKVGHLLDHLHLKKRSAEPEPLQGVVSPDKGASGSPGKRFPLLRILSIPRLYCDGSHAFCVVVDYPLVVHLYRDSNKWCFPLMTAKLFFLGFVLLHGLYECTLMG</sequence>
<protein>
    <submittedName>
        <fullName evidence="3">Uncharacterized protein</fullName>
    </submittedName>
</protein>
<reference evidence="3" key="1">
    <citation type="submission" date="2025-08" db="UniProtKB">
        <authorList>
            <consortium name="RefSeq"/>
        </authorList>
    </citation>
    <scope>IDENTIFICATION</scope>
</reference>